<organism evidence="2 3">
    <name type="scientific">Exophiala bonariae</name>
    <dbReference type="NCBI Taxonomy" id="1690606"/>
    <lineage>
        <taxon>Eukaryota</taxon>
        <taxon>Fungi</taxon>
        <taxon>Dikarya</taxon>
        <taxon>Ascomycota</taxon>
        <taxon>Pezizomycotina</taxon>
        <taxon>Eurotiomycetes</taxon>
        <taxon>Chaetothyriomycetidae</taxon>
        <taxon>Chaetothyriales</taxon>
        <taxon>Herpotrichiellaceae</taxon>
        <taxon>Exophiala</taxon>
    </lineage>
</organism>
<dbReference type="Gene3D" id="1.25.40.10">
    <property type="entry name" value="Tetratricopeptide repeat domain"/>
    <property type="match status" value="1"/>
</dbReference>
<gene>
    <name evidence="2" type="ORF">LTR84_010558</name>
</gene>
<feature type="compositionally biased region" description="Polar residues" evidence="1">
    <location>
        <begin position="112"/>
        <end position="134"/>
    </location>
</feature>
<dbReference type="InterPro" id="IPR011990">
    <property type="entry name" value="TPR-like_helical_dom_sf"/>
</dbReference>
<accession>A0AAV9MTD2</accession>
<feature type="compositionally biased region" description="Polar residues" evidence="1">
    <location>
        <begin position="143"/>
        <end position="157"/>
    </location>
</feature>
<evidence type="ECO:0000313" key="3">
    <source>
        <dbReference type="Proteomes" id="UP001358417"/>
    </source>
</evidence>
<dbReference type="GeneID" id="89978715"/>
<protein>
    <recommendedName>
        <fullName evidence="4">Clr5 domain-containing protein</fullName>
    </recommendedName>
</protein>
<reference evidence="2 3" key="1">
    <citation type="submission" date="2023-08" db="EMBL/GenBank/DDBJ databases">
        <title>Black Yeasts Isolated from many extreme environments.</title>
        <authorList>
            <person name="Coleine C."/>
            <person name="Stajich J.E."/>
            <person name="Selbmann L."/>
        </authorList>
    </citation>
    <scope>NUCLEOTIDE SEQUENCE [LARGE SCALE GENOMIC DNA]</scope>
    <source>
        <strain evidence="2 3">CCFEE 5792</strain>
    </source>
</reference>
<evidence type="ECO:0000256" key="1">
    <source>
        <dbReference type="SAM" id="MobiDB-lite"/>
    </source>
</evidence>
<dbReference type="EMBL" id="JAVRRD010000045">
    <property type="protein sequence ID" value="KAK5044666.1"/>
    <property type="molecule type" value="Genomic_DNA"/>
</dbReference>
<sequence length="593" mass="66887">MGMSQKGLMEHMKVEYGLNQTAKPWKVKLKAWGFKRNLTVKDAAHILRCLDEAPSLGYRNAVLFTGKVIYRNTITKYIQRTKGVSNESDLLSRITSEEPTPKYIKYLPLEQSPPSSGSTGILNPPTGSAETSPTIKPLPSPVSTPESSQPSPRNSEIQPDEVPNFQNYLYPSQSQDTVYSHNLDGNLAPQGEDQAMTDLVESFWPDRQPHTVAETPTTQQLFPRLPLDITLAALSPDPIDLTSLGVVPTDGRYSLGFDSFVLGDHSKCSAVNNGHDLAALFVRNCLYWCCCVGQDNPQYLECAFYHLQTARFYYLCMLRDAKSPGESCLAALSVMTTLFESFGHTQRLLELLTVCDQDTEAHFGTDNPLTRTIAFKTNLLQSRVRGEHPQHNLDQLKAIHKDIRDRYPNSRGPALTAEYNWAWAMLEMGHCHDARRQLDAITVKSEAHFGEDHIQTIMATATLARATLKCDDPMTAMEIVVEKVVPSVGRNFDRNHPYTWEANHRHAYFLQMLAKDADKKSRREYLWTAEELLREVVIQRRRVLGDSSPKSVHSFVLLKDILLMQGKSQDAEDLWAWCEHKLSCLEKANFAIS</sequence>
<dbReference type="Proteomes" id="UP001358417">
    <property type="component" value="Unassembled WGS sequence"/>
</dbReference>
<dbReference type="AlphaFoldDB" id="A0AAV9MTD2"/>
<comment type="caution">
    <text evidence="2">The sequence shown here is derived from an EMBL/GenBank/DDBJ whole genome shotgun (WGS) entry which is preliminary data.</text>
</comment>
<dbReference type="RefSeq" id="XP_064700320.1">
    <property type="nucleotide sequence ID" value="XM_064854094.1"/>
</dbReference>
<feature type="region of interest" description="Disordered" evidence="1">
    <location>
        <begin position="102"/>
        <end position="168"/>
    </location>
</feature>
<proteinExistence type="predicted"/>
<name>A0AAV9MTD2_9EURO</name>
<evidence type="ECO:0000313" key="2">
    <source>
        <dbReference type="EMBL" id="KAK5044666.1"/>
    </source>
</evidence>
<keyword evidence="3" id="KW-1185">Reference proteome</keyword>
<evidence type="ECO:0008006" key="4">
    <source>
        <dbReference type="Google" id="ProtNLM"/>
    </source>
</evidence>